<comment type="caution">
    <text evidence="1">The sequence shown here is derived from an EMBL/GenBank/DDBJ whole genome shotgun (WGS) entry which is preliminary data.</text>
</comment>
<organism evidence="1 2">
    <name type="scientific">Actinoplanes palleronii</name>
    <dbReference type="NCBI Taxonomy" id="113570"/>
    <lineage>
        <taxon>Bacteria</taxon>
        <taxon>Bacillati</taxon>
        <taxon>Actinomycetota</taxon>
        <taxon>Actinomycetes</taxon>
        <taxon>Micromonosporales</taxon>
        <taxon>Micromonosporaceae</taxon>
        <taxon>Actinoplanes</taxon>
    </lineage>
</organism>
<accession>A0ABQ4BMB1</accession>
<reference evidence="1 2" key="1">
    <citation type="submission" date="2021-01" db="EMBL/GenBank/DDBJ databases">
        <title>Whole genome shotgun sequence of Actinoplanes palleronii NBRC 14916.</title>
        <authorList>
            <person name="Komaki H."/>
            <person name="Tamura T."/>
        </authorList>
    </citation>
    <scope>NUCLEOTIDE SEQUENCE [LARGE SCALE GENOMIC DNA]</scope>
    <source>
        <strain evidence="1 2">NBRC 14916</strain>
    </source>
</reference>
<proteinExistence type="predicted"/>
<dbReference type="EMBL" id="BOMS01000133">
    <property type="protein sequence ID" value="GIE71812.1"/>
    <property type="molecule type" value="Genomic_DNA"/>
</dbReference>
<dbReference type="Proteomes" id="UP000624709">
    <property type="component" value="Unassembled WGS sequence"/>
</dbReference>
<name>A0ABQ4BMB1_9ACTN</name>
<keyword evidence="2" id="KW-1185">Reference proteome</keyword>
<gene>
    <name evidence="1" type="ORF">Apa02nite_079200</name>
</gene>
<sequence length="235" mass="25076">MVPPAGPVVLDGGVLVLQLPYPGNAAAHHAFSDWKTDACPHPGMNLADERVSNWSGLRLFQQALEEHFPTLRAELPDANGGGDTSAERAAPILAELDRFERTAGATDETVLVDEATGRVVMKYVAAYHGVFMLGPDHRAGIDPDGFFVVDPATDPPRTLFRATRFTQRVLTGGDVELTAGEHRAVIVMTPLGSPPAEHLAVASRPRSATDFAHLIGALRRLCAASIETGNAITWA</sequence>
<evidence type="ECO:0000313" key="1">
    <source>
        <dbReference type="EMBL" id="GIE71812.1"/>
    </source>
</evidence>
<evidence type="ECO:0000313" key="2">
    <source>
        <dbReference type="Proteomes" id="UP000624709"/>
    </source>
</evidence>
<protein>
    <submittedName>
        <fullName evidence="1">Uncharacterized protein</fullName>
    </submittedName>
</protein>